<reference evidence="10 11" key="1">
    <citation type="submission" date="2019-10" db="EMBL/GenBank/DDBJ databases">
        <authorList>
            <person name="Palmer J.M."/>
        </authorList>
    </citation>
    <scope>NUCLEOTIDE SEQUENCE [LARGE SCALE GENOMIC DNA]</scope>
    <source>
        <strain evidence="10 11">TWF694</strain>
    </source>
</reference>
<dbReference type="GO" id="GO:0004497">
    <property type="term" value="F:monooxygenase activity"/>
    <property type="evidence" value="ECO:0007669"/>
    <property type="project" value="UniProtKB-KW"/>
</dbReference>
<dbReference type="PANTHER" id="PTHR46300">
    <property type="entry name" value="P450, PUTATIVE (EUROFUNG)-RELATED-RELATED"/>
    <property type="match status" value="1"/>
</dbReference>
<evidence type="ECO:0000256" key="7">
    <source>
        <dbReference type="ARBA" id="ARBA00023033"/>
    </source>
</evidence>
<evidence type="ECO:0008006" key="12">
    <source>
        <dbReference type="Google" id="ProtNLM"/>
    </source>
</evidence>
<dbReference type="GO" id="GO:0005506">
    <property type="term" value="F:iron ion binding"/>
    <property type="evidence" value="ECO:0007669"/>
    <property type="project" value="InterPro"/>
</dbReference>
<keyword evidence="5 9" id="KW-0560">Oxidoreductase</keyword>
<keyword evidence="6 8" id="KW-0408">Iron</keyword>
<dbReference type="SUPFAM" id="SSF48264">
    <property type="entry name" value="Cytochrome P450"/>
    <property type="match status" value="1"/>
</dbReference>
<comment type="caution">
    <text evidence="10">The sequence shown here is derived from an EMBL/GenBank/DDBJ whole genome shotgun (WGS) entry which is preliminary data.</text>
</comment>
<evidence type="ECO:0000256" key="1">
    <source>
        <dbReference type="ARBA" id="ARBA00001971"/>
    </source>
</evidence>
<keyword evidence="4 8" id="KW-0479">Metal-binding</keyword>
<sequence length="562" mass="62645">MVTLEDITSQLTSQPVLYGGALLTTLLIIRKLVASERQLPLPPGPKGLPVAGNVNDLPPPGPPEWQHWLKHKDLYGPISSITVFGQTIILIHDLDIAEELLVRRANNYSSRPHMFFAAEMCGFGHVVTFQDYNRNFKQQRKLAAVQIGSNSAIKKVHPLITLHARRFLLRTMNSPDTYVKNLHAGSSSIVLDMLYGYIPNLNTATDPLVHLVDRMMIVFSETTAAGVWMVDNIPWLRHFPEWLPGMEFKSLARGYHKIINDVTNIPYQFAALQRSKGQNRPSYVSGLLDRHDKKVLDEEASSWELKLIKDSAISMYGGGSDTTVAGLSFFFRSMILNPEVQKKAQEEIDRVIGNDRLPTFEDRASLPYIEAVFKEALRFDPIVPAGVPHTVDVNDEFAGYRIPKGAIVVPSIQWFSRDPKTYAQPDLFRPERFLTPEQKSAIGFNPGKLGLRAGAELSPKKWVFGFGRRICPGQQLADASTWLTIALTLAVFDIKKPVDPATGLEVEPEVSSTAGTVSHPAPFQCSFVARSEKAKQLILAIDKEQPYEDKGDASIVNELMGH</sequence>
<evidence type="ECO:0000256" key="2">
    <source>
        <dbReference type="ARBA" id="ARBA00010617"/>
    </source>
</evidence>
<accession>A0AAV9XK55</accession>
<organism evidence="10 11">
    <name type="scientific">Orbilia ellipsospora</name>
    <dbReference type="NCBI Taxonomy" id="2528407"/>
    <lineage>
        <taxon>Eukaryota</taxon>
        <taxon>Fungi</taxon>
        <taxon>Dikarya</taxon>
        <taxon>Ascomycota</taxon>
        <taxon>Pezizomycotina</taxon>
        <taxon>Orbiliomycetes</taxon>
        <taxon>Orbiliales</taxon>
        <taxon>Orbiliaceae</taxon>
        <taxon>Orbilia</taxon>
    </lineage>
</organism>
<comment type="similarity">
    <text evidence="2 9">Belongs to the cytochrome P450 family.</text>
</comment>
<dbReference type="Gene3D" id="1.10.630.10">
    <property type="entry name" value="Cytochrome P450"/>
    <property type="match status" value="1"/>
</dbReference>
<dbReference type="GO" id="GO:0016705">
    <property type="term" value="F:oxidoreductase activity, acting on paired donors, with incorporation or reduction of molecular oxygen"/>
    <property type="evidence" value="ECO:0007669"/>
    <property type="project" value="InterPro"/>
</dbReference>
<protein>
    <recommendedName>
        <fullName evidence="12">Cytochrome P450</fullName>
    </recommendedName>
</protein>
<name>A0AAV9XK55_9PEZI</name>
<evidence type="ECO:0000256" key="6">
    <source>
        <dbReference type="ARBA" id="ARBA00023004"/>
    </source>
</evidence>
<dbReference type="PRINTS" id="PR00385">
    <property type="entry name" value="P450"/>
</dbReference>
<dbReference type="PRINTS" id="PR00463">
    <property type="entry name" value="EP450I"/>
</dbReference>
<dbReference type="InterPro" id="IPR002401">
    <property type="entry name" value="Cyt_P450_E_grp-I"/>
</dbReference>
<dbReference type="GO" id="GO:0020037">
    <property type="term" value="F:heme binding"/>
    <property type="evidence" value="ECO:0007669"/>
    <property type="project" value="InterPro"/>
</dbReference>
<evidence type="ECO:0000256" key="3">
    <source>
        <dbReference type="ARBA" id="ARBA00022617"/>
    </source>
</evidence>
<dbReference type="Pfam" id="PF00067">
    <property type="entry name" value="p450"/>
    <property type="match status" value="1"/>
</dbReference>
<dbReference type="InterPro" id="IPR017972">
    <property type="entry name" value="Cyt_P450_CS"/>
</dbReference>
<keyword evidence="11" id="KW-1185">Reference proteome</keyword>
<evidence type="ECO:0000256" key="8">
    <source>
        <dbReference type="PIRSR" id="PIRSR602401-1"/>
    </source>
</evidence>
<dbReference type="PANTHER" id="PTHR46300:SF7">
    <property type="entry name" value="P450, PUTATIVE (EUROFUNG)-RELATED"/>
    <property type="match status" value="1"/>
</dbReference>
<dbReference type="PROSITE" id="PS00086">
    <property type="entry name" value="CYTOCHROME_P450"/>
    <property type="match status" value="1"/>
</dbReference>
<dbReference type="EMBL" id="JAVHJO010000002">
    <property type="protein sequence ID" value="KAK6542468.1"/>
    <property type="molecule type" value="Genomic_DNA"/>
</dbReference>
<keyword evidence="3 8" id="KW-0349">Heme</keyword>
<evidence type="ECO:0000256" key="5">
    <source>
        <dbReference type="ARBA" id="ARBA00023002"/>
    </source>
</evidence>
<dbReference type="CDD" id="cd11065">
    <property type="entry name" value="CYP64-like"/>
    <property type="match status" value="1"/>
</dbReference>
<feature type="binding site" description="axial binding residue" evidence="8">
    <location>
        <position position="471"/>
    </location>
    <ligand>
        <name>heme</name>
        <dbReference type="ChEBI" id="CHEBI:30413"/>
    </ligand>
    <ligandPart>
        <name>Fe</name>
        <dbReference type="ChEBI" id="CHEBI:18248"/>
    </ligandPart>
</feature>
<dbReference type="Proteomes" id="UP001365542">
    <property type="component" value="Unassembled WGS sequence"/>
</dbReference>
<dbReference type="AlphaFoldDB" id="A0AAV9XK55"/>
<evidence type="ECO:0000256" key="4">
    <source>
        <dbReference type="ARBA" id="ARBA00022723"/>
    </source>
</evidence>
<comment type="cofactor">
    <cofactor evidence="1 8">
        <name>heme</name>
        <dbReference type="ChEBI" id="CHEBI:30413"/>
    </cofactor>
</comment>
<dbReference type="InterPro" id="IPR036396">
    <property type="entry name" value="Cyt_P450_sf"/>
</dbReference>
<evidence type="ECO:0000256" key="9">
    <source>
        <dbReference type="RuleBase" id="RU000461"/>
    </source>
</evidence>
<gene>
    <name evidence="10" type="ORF">TWF694_006422</name>
</gene>
<evidence type="ECO:0000313" key="11">
    <source>
        <dbReference type="Proteomes" id="UP001365542"/>
    </source>
</evidence>
<dbReference type="InterPro" id="IPR050364">
    <property type="entry name" value="Cytochrome_P450_fung"/>
</dbReference>
<evidence type="ECO:0000313" key="10">
    <source>
        <dbReference type="EMBL" id="KAK6542468.1"/>
    </source>
</evidence>
<keyword evidence="7 9" id="KW-0503">Monooxygenase</keyword>
<dbReference type="InterPro" id="IPR001128">
    <property type="entry name" value="Cyt_P450"/>
</dbReference>
<proteinExistence type="inferred from homology"/>